<dbReference type="AlphaFoldDB" id="A0A2P6FH09"/>
<organism evidence="3 4">
    <name type="scientific">Pseudogymnoascus verrucosus</name>
    <dbReference type="NCBI Taxonomy" id="342668"/>
    <lineage>
        <taxon>Eukaryota</taxon>
        <taxon>Fungi</taxon>
        <taxon>Dikarya</taxon>
        <taxon>Ascomycota</taxon>
        <taxon>Pezizomycotina</taxon>
        <taxon>Leotiomycetes</taxon>
        <taxon>Thelebolales</taxon>
        <taxon>Thelebolaceae</taxon>
        <taxon>Pseudogymnoascus</taxon>
    </lineage>
</organism>
<gene>
    <name evidence="3" type="ORF">VE01_10821</name>
</gene>
<feature type="signal peptide" evidence="2">
    <location>
        <begin position="1"/>
        <end position="24"/>
    </location>
</feature>
<evidence type="ECO:0000313" key="3">
    <source>
        <dbReference type="EMBL" id="PQM43925.1"/>
    </source>
</evidence>
<evidence type="ECO:0000313" key="4">
    <source>
        <dbReference type="Proteomes" id="UP000091956"/>
    </source>
</evidence>
<dbReference type="EMBL" id="KV460251">
    <property type="protein sequence ID" value="PQM43925.1"/>
    <property type="molecule type" value="Genomic_DNA"/>
</dbReference>
<dbReference type="Proteomes" id="UP000091956">
    <property type="component" value="Unassembled WGS sequence"/>
</dbReference>
<protein>
    <submittedName>
        <fullName evidence="3">Uncharacterized protein</fullName>
    </submittedName>
</protein>
<keyword evidence="2" id="KW-0732">Signal</keyword>
<reference evidence="3 4" key="1">
    <citation type="submission" date="2016-03" db="EMBL/GenBank/DDBJ databases">
        <title>Comparative genomics of Pseudogymnoascus destructans, the fungus causing white-nose syndrome of bats.</title>
        <authorList>
            <person name="Palmer J.M."/>
            <person name="Drees K.P."/>
            <person name="Foster J.T."/>
            <person name="Lindner D.L."/>
        </authorList>
    </citation>
    <scope>NUCLEOTIDE SEQUENCE [LARGE SCALE GENOMIC DNA]</scope>
    <source>
        <strain evidence="3 4">UAMH 10579</strain>
    </source>
</reference>
<name>A0A2P6FH09_9PEZI</name>
<evidence type="ECO:0000256" key="1">
    <source>
        <dbReference type="SAM" id="Phobius"/>
    </source>
</evidence>
<accession>A0A2P6FH09</accession>
<feature type="transmembrane region" description="Helical" evidence="1">
    <location>
        <begin position="87"/>
        <end position="108"/>
    </location>
</feature>
<feature type="transmembrane region" description="Helical" evidence="1">
    <location>
        <begin position="44"/>
        <end position="66"/>
    </location>
</feature>
<dbReference type="GeneID" id="84234367"/>
<keyword evidence="1" id="KW-0812">Transmembrane</keyword>
<proteinExistence type="predicted"/>
<keyword evidence="1" id="KW-1133">Transmembrane helix</keyword>
<evidence type="ECO:0000256" key="2">
    <source>
        <dbReference type="SAM" id="SignalP"/>
    </source>
</evidence>
<keyword evidence="1" id="KW-0472">Membrane</keyword>
<dbReference type="RefSeq" id="XP_059320254.1">
    <property type="nucleotide sequence ID" value="XM_059464271.1"/>
</dbReference>
<keyword evidence="4" id="KW-1185">Reference proteome</keyword>
<feature type="chain" id="PRO_5015129139" evidence="2">
    <location>
        <begin position="25"/>
        <end position="110"/>
    </location>
</feature>
<reference evidence="4" key="2">
    <citation type="journal article" date="2018" name="Nat. Commun.">
        <title>Extreme sensitivity to ultraviolet light in the fungal pathogen causing white-nose syndrome of bats.</title>
        <authorList>
            <person name="Palmer J.M."/>
            <person name="Drees K.P."/>
            <person name="Foster J.T."/>
            <person name="Lindner D.L."/>
        </authorList>
    </citation>
    <scope>NUCLEOTIDE SEQUENCE [LARGE SCALE GENOMIC DNA]</scope>
    <source>
        <strain evidence="4">UAMH 10579</strain>
    </source>
</reference>
<sequence>MLSPLALQLSFTCLLLSLLPLLLSLVTLLSSPQLLLEVERNEPIATACAAAITSSPVVVVGANGVLREPMSAHWSPTFAHFMRGLQALLCLFDPSCGVLLALLGSINLSS</sequence>